<dbReference type="Proteomes" id="UP001589896">
    <property type="component" value="Unassembled WGS sequence"/>
</dbReference>
<keyword evidence="4" id="KW-0378">Hydrolase</keyword>
<dbReference type="CDD" id="cd07729">
    <property type="entry name" value="AHL_lactonase_MBL-fold"/>
    <property type="match status" value="1"/>
</dbReference>
<evidence type="ECO:0000256" key="3">
    <source>
        <dbReference type="ARBA" id="ARBA00022723"/>
    </source>
</evidence>
<reference evidence="8 9" key="1">
    <citation type="submission" date="2024-09" db="EMBL/GenBank/DDBJ databases">
        <authorList>
            <person name="Sun Q."/>
            <person name="Mori K."/>
        </authorList>
    </citation>
    <scope>NUCLEOTIDE SEQUENCE [LARGE SCALE GENOMIC DNA]</scope>
    <source>
        <strain evidence="8 9">KCTC 23076</strain>
    </source>
</reference>
<dbReference type="EMBL" id="JBHLTG010000001">
    <property type="protein sequence ID" value="MFC0676726.1"/>
    <property type="molecule type" value="Genomic_DNA"/>
</dbReference>
<evidence type="ECO:0000256" key="6">
    <source>
        <dbReference type="SAM" id="SignalP"/>
    </source>
</evidence>
<sequence length="280" mass="30760">MSIRKPLVRRLLATAVLCGAMFSIQAAEVALARLDCGGQPEPVSVASFSDTMEHPELKLPLTYSCYLIRNGDRYLLWDAGNAVDGTPRAPKVSLVDQLARIKVRPEDVDFVGVSHHHLDHTGQLASFPKSTLLIGQGDWDMMRASTPPAGMDAKDFATRRAPFAPWTAGGGKVEPLIRDRHDVFGDGSVLMINLPGHTPGHHGLLVKLEKKGHVLLTGDVTHFHENYRSDGIPTWNANRADSLASLDRFKKIADNLDATVIIQHDPRDVEKLPVFPEFAK</sequence>
<proteinExistence type="inferred from homology"/>
<dbReference type="RefSeq" id="WP_386664519.1">
    <property type="nucleotide sequence ID" value="NZ_JBHLTG010000001.1"/>
</dbReference>
<comment type="caution">
    <text evidence="8">The sequence shown here is derived from an EMBL/GenBank/DDBJ whole genome shotgun (WGS) entry which is preliminary data.</text>
</comment>
<organism evidence="8 9">
    <name type="scientific">Lysobacter korlensis</name>
    <dbReference type="NCBI Taxonomy" id="553636"/>
    <lineage>
        <taxon>Bacteria</taxon>
        <taxon>Pseudomonadati</taxon>
        <taxon>Pseudomonadota</taxon>
        <taxon>Gammaproteobacteria</taxon>
        <taxon>Lysobacterales</taxon>
        <taxon>Lysobacteraceae</taxon>
        <taxon>Lysobacter</taxon>
    </lineage>
</organism>
<feature type="signal peptide" evidence="6">
    <location>
        <begin position="1"/>
        <end position="26"/>
    </location>
</feature>
<dbReference type="PANTHER" id="PTHR42978:SF2">
    <property type="entry name" value="102 KBASES UNSTABLE REGION: FROM 1 TO 119443"/>
    <property type="match status" value="1"/>
</dbReference>
<dbReference type="SMART" id="SM00849">
    <property type="entry name" value="Lactamase_B"/>
    <property type="match status" value="1"/>
</dbReference>
<keyword evidence="5" id="KW-0862">Zinc</keyword>
<protein>
    <submittedName>
        <fullName evidence="8">N-acyl homoserine lactonase family protein</fullName>
    </submittedName>
</protein>
<gene>
    <name evidence="8" type="ORF">ACFFGH_02515</name>
</gene>
<evidence type="ECO:0000259" key="7">
    <source>
        <dbReference type="SMART" id="SM00849"/>
    </source>
</evidence>
<accession>A0ABV6RIZ0</accession>
<feature type="domain" description="Metallo-beta-lactamase" evidence="7">
    <location>
        <begin position="62"/>
        <end position="264"/>
    </location>
</feature>
<dbReference type="Gene3D" id="3.60.15.10">
    <property type="entry name" value="Ribonuclease Z/Hydroxyacylglutathione hydrolase-like"/>
    <property type="match status" value="1"/>
</dbReference>
<evidence type="ECO:0000256" key="5">
    <source>
        <dbReference type="ARBA" id="ARBA00022833"/>
    </source>
</evidence>
<dbReference type="PANTHER" id="PTHR42978">
    <property type="entry name" value="QUORUM-QUENCHING LACTONASE YTNP-RELATED-RELATED"/>
    <property type="match status" value="1"/>
</dbReference>
<evidence type="ECO:0000313" key="8">
    <source>
        <dbReference type="EMBL" id="MFC0676726.1"/>
    </source>
</evidence>
<comment type="cofactor">
    <cofactor evidence="1">
        <name>Zn(2+)</name>
        <dbReference type="ChEBI" id="CHEBI:29105"/>
    </cofactor>
</comment>
<evidence type="ECO:0000256" key="4">
    <source>
        <dbReference type="ARBA" id="ARBA00022801"/>
    </source>
</evidence>
<evidence type="ECO:0000313" key="9">
    <source>
        <dbReference type="Proteomes" id="UP001589896"/>
    </source>
</evidence>
<keyword evidence="6" id="KW-0732">Signal</keyword>
<evidence type="ECO:0000256" key="2">
    <source>
        <dbReference type="ARBA" id="ARBA00007749"/>
    </source>
</evidence>
<name>A0ABV6RIZ0_9GAMM</name>
<dbReference type="Pfam" id="PF00753">
    <property type="entry name" value="Lactamase_B"/>
    <property type="match status" value="1"/>
</dbReference>
<feature type="chain" id="PRO_5047263245" evidence="6">
    <location>
        <begin position="27"/>
        <end position="280"/>
    </location>
</feature>
<evidence type="ECO:0000256" key="1">
    <source>
        <dbReference type="ARBA" id="ARBA00001947"/>
    </source>
</evidence>
<dbReference type="InterPro" id="IPR051013">
    <property type="entry name" value="MBL_superfamily_lactonases"/>
</dbReference>
<dbReference type="InterPro" id="IPR001279">
    <property type="entry name" value="Metallo-B-lactamas"/>
</dbReference>
<keyword evidence="9" id="KW-1185">Reference proteome</keyword>
<dbReference type="InterPro" id="IPR036866">
    <property type="entry name" value="RibonucZ/Hydroxyglut_hydro"/>
</dbReference>
<dbReference type="SUPFAM" id="SSF56281">
    <property type="entry name" value="Metallo-hydrolase/oxidoreductase"/>
    <property type="match status" value="1"/>
</dbReference>
<comment type="similarity">
    <text evidence="2">Belongs to the metallo-beta-lactamase superfamily.</text>
</comment>
<keyword evidence="3" id="KW-0479">Metal-binding</keyword>